<dbReference type="PANTHER" id="PTHR37531:SF1">
    <property type="entry name" value="HEME EXPORTER PROTEIN D"/>
    <property type="match status" value="1"/>
</dbReference>
<keyword evidence="5 12" id="KW-0813">Transport</keyword>
<evidence type="ECO:0000256" key="4">
    <source>
        <dbReference type="ARBA" id="ARBA00016461"/>
    </source>
</evidence>
<name>A0A1A7P028_9PAST</name>
<comment type="similarity">
    <text evidence="3 12">Belongs to the CcmD/CycX/HelD family.</text>
</comment>
<evidence type="ECO:0000256" key="12">
    <source>
        <dbReference type="RuleBase" id="RU363101"/>
    </source>
</evidence>
<dbReference type="GO" id="GO:0017004">
    <property type="term" value="P:cytochrome complex assembly"/>
    <property type="evidence" value="ECO:0007669"/>
    <property type="project" value="UniProtKB-KW"/>
</dbReference>
<dbReference type="STRING" id="505341.QV08_05635"/>
<evidence type="ECO:0000256" key="5">
    <source>
        <dbReference type="ARBA" id="ARBA00022448"/>
    </source>
</evidence>
<protein>
    <recommendedName>
        <fullName evidence="4 12">Heme exporter protein D</fullName>
    </recommendedName>
</protein>
<evidence type="ECO:0000256" key="3">
    <source>
        <dbReference type="ARBA" id="ARBA00008741"/>
    </source>
</evidence>
<dbReference type="Pfam" id="PF04995">
    <property type="entry name" value="CcmD"/>
    <property type="match status" value="1"/>
</dbReference>
<proteinExistence type="inferred from homology"/>
<dbReference type="GO" id="GO:1903607">
    <property type="term" value="P:cytochrome c biosynthetic process"/>
    <property type="evidence" value="ECO:0007669"/>
    <property type="project" value="TreeGrafter"/>
</dbReference>
<dbReference type="RefSeq" id="WP_066106580.1">
    <property type="nucleotide sequence ID" value="NZ_JTJL01000015.1"/>
</dbReference>
<dbReference type="PATRIC" id="fig|505341.3.peg.914"/>
<comment type="subcellular location">
    <subcellularLocation>
        <location evidence="2 12">Cell inner membrane</location>
        <topology evidence="2 12">Single-pass membrane protein</topology>
    </subcellularLocation>
</comment>
<evidence type="ECO:0000256" key="1">
    <source>
        <dbReference type="ARBA" id="ARBA00002442"/>
    </source>
</evidence>
<evidence type="ECO:0000256" key="9">
    <source>
        <dbReference type="ARBA" id="ARBA00022748"/>
    </source>
</evidence>
<evidence type="ECO:0000256" key="8">
    <source>
        <dbReference type="ARBA" id="ARBA00022692"/>
    </source>
</evidence>
<feature type="transmembrane region" description="Helical" evidence="12">
    <location>
        <begin position="20"/>
        <end position="38"/>
    </location>
</feature>
<dbReference type="OrthoDB" id="9815607at2"/>
<comment type="function">
    <text evidence="1 12">Required for the export of heme to the periplasm for the biogenesis of c-type cytochromes.</text>
</comment>
<accession>A0A1A7P028</accession>
<evidence type="ECO:0000256" key="11">
    <source>
        <dbReference type="ARBA" id="ARBA00023136"/>
    </source>
</evidence>
<dbReference type="GO" id="GO:0015886">
    <property type="term" value="P:heme transport"/>
    <property type="evidence" value="ECO:0007669"/>
    <property type="project" value="InterPro"/>
</dbReference>
<dbReference type="PANTHER" id="PTHR37531">
    <property type="entry name" value="HEME EXPORTER PROTEIN D"/>
    <property type="match status" value="1"/>
</dbReference>
<evidence type="ECO:0000256" key="7">
    <source>
        <dbReference type="ARBA" id="ARBA00022519"/>
    </source>
</evidence>
<keyword evidence="8 12" id="KW-0812">Transmembrane</keyword>
<evidence type="ECO:0000313" key="14">
    <source>
        <dbReference type="Proteomes" id="UP000092649"/>
    </source>
</evidence>
<dbReference type="InterPro" id="IPR007078">
    <property type="entry name" value="Haem_export_protD_CcmD"/>
</dbReference>
<keyword evidence="7 12" id="KW-0997">Cell inner membrane</keyword>
<dbReference type="InterPro" id="IPR052075">
    <property type="entry name" value="Heme_exporter_D"/>
</dbReference>
<dbReference type="Proteomes" id="UP000092649">
    <property type="component" value="Unassembled WGS sequence"/>
</dbReference>
<keyword evidence="9 12" id="KW-0201">Cytochrome c-type biogenesis</keyword>
<keyword evidence="10 12" id="KW-1133">Transmembrane helix</keyword>
<dbReference type="NCBIfam" id="TIGR03141">
    <property type="entry name" value="cytochro_ccmD"/>
    <property type="match status" value="1"/>
</dbReference>
<keyword evidence="11 12" id="KW-0472">Membrane</keyword>
<dbReference type="GO" id="GO:0005886">
    <property type="term" value="C:plasma membrane"/>
    <property type="evidence" value="ECO:0007669"/>
    <property type="project" value="UniProtKB-SubCell"/>
</dbReference>
<gene>
    <name evidence="13" type="ORF">QS62_04540</name>
</gene>
<dbReference type="AlphaFoldDB" id="A0A1A7P028"/>
<keyword evidence="14" id="KW-1185">Reference proteome</keyword>
<keyword evidence="6 12" id="KW-1003">Cell membrane</keyword>
<organism evidence="13 14">
    <name type="scientific">Gallibacterium salpingitidis</name>
    <dbReference type="NCBI Taxonomy" id="505341"/>
    <lineage>
        <taxon>Bacteria</taxon>
        <taxon>Pseudomonadati</taxon>
        <taxon>Pseudomonadota</taxon>
        <taxon>Gammaproteobacteria</taxon>
        <taxon>Pasteurellales</taxon>
        <taxon>Pasteurellaceae</taxon>
        <taxon>Gallibacterium</taxon>
    </lineage>
</organism>
<evidence type="ECO:0000256" key="6">
    <source>
        <dbReference type="ARBA" id="ARBA00022475"/>
    </source>
</evidence>
<reference evidence="13 14" key="1">
    <citation type="submission" date="2014-11" db="EMBL/GenBank/DDBJ databases">
        <title>Pan-genome of Gallibacterium spp.</title>
        <authorList>
            <person name="Kudirkiene E."/>
            <person name="Bojesen A.M."/>
        </authorList>
    </citation>
    <scope>NUCLEOTIDE SEQUENCE [LARGE SCALE GENOMIC DNA]</scope>
    <source>
        <strain evidence="13 14">F150</strain>
    </source>
</reference>
<evidence type="ECO:0000256" key="2">
    <source>
        <dbReference type="ARBA" id="ARBA00004377"/>
    </source>
</evidence>
<sequence>MTPFFDSWSAFWQMGQHGLYVWLSYGISLIAILLLVIVSHRGKRKILVEVKREMERQQRIKQRTTTENSL</sequence>
<evidence type="ECO:0000256" key="10">
    <source>
        <dbReference type="ARBA" id="ARBA00022989"/>
    </source>
</evidence>
<dbReference type="EMBL" id="JTJL01000015">
    <property type="protein sequence ID" value="OBW95096.1"/>
    <property type="molecule type" value="Genomic_DNA"/>
</dbReference>
<comment type="caution">
    <text evidence="13">The sequence shown here is derived from an EMBL/GenBank/DDBJ whole genome shotgun (WGS) entry which is preliminary data.</text>
</comment>
<evidence type="ECO:0000313" key="13">
    <source>
        <dbReference type="EMBL" id="OBW95096.1"/>
    </source>
</evidence>